<keyword evidence="3" id="KW-1185">Reference proteome</keyword>
<sequence length="174" mass="19312">MDCETVPVSKVAHRVGQAPRSVRRGSEEPVRSGVDVVDSIREAGGPAQLDVLLRSSAPESRAQTPLQLLHPAVRRAVVARLQLQPLGTGNLRTTRGQRTEEGAPKGGNATKERRMSRCVLYHYNERFRTLGLALSITQSTELLERPQPISAKTMPNHESTQQTEFREPKIRITM</sequence>
<dbReference type="Proteomes" id="UP000050761">
    <property type="component" value="Unassembled WGS sequence"/>
</dbReference>
<accession>A0A183GSZ1</accession>
<evidence type="ECO:0000256" key="1">
    <source>
        <dbReference type="SAM" id="MobiDB-lite"/>
    </source>
</evidence>
<protein>
    <submittedName>
        <fullName evidence="2 4">Uncharacterized protein</fullName>
    </submittedName>
</protein>
<evidence type="ECO:0000313" key="4">
    <source>
        <dbReference type="WBParaSite" id="HPBE_0002581101-mRNA-1"/>
    </source>
</evidence>
<feature type="region of interest" description="Disordered" evidence="1">
    <location>
        <begin position="151"/>
        <end position="174"/>
    </location>
</feature>
<evidence type="ECO:0000313" key="2">
    <source>
        <dbReference type="EMBL" id="VDP54035.1"/>
    </source>
</evidence>
<dbReference type="EMBL" id="UZAH01038638">
    <property type="protein sequence ID" value="VDP54035.1"/>
    <property type="molecule type" value="Genomic_DNA"/>
</dbReference>
<dbReference type="AlphaFoldDB" id="A0A183GSZ1"/>
<feature type="compositionally biased region" description="Basic and acidic residues" evidence="1">
    <location>
        <begin position="164"/>
        <end position="174"/>
    </location>
</feature>
<reference evidence="4" key="2">
    <citation type="submission" date="2019-09" db="UniProtKB">
        <authorList>
            <consortium name="WormBaseParasite"/>
        </authorList>
    </citation>
    <scope>IDENTIFICATION</scope>
</reference>
<accession>A0A3P8FFE3</accession>
<proteinExistence type="predicted"/>
<reference evidence="2 3" key="1">
    <citation type="submission" date="2018-11" db="EMBL/GenBank/DDBJ databases">
        <authorList>
            <consortium name="Pathogen Informatics"/>
        </authorList>
    </citation>
    <scope>NUCLEOTIDE SEQUENCE [LARGE SCALE GENOMIC DNA]</scope>
</reference>
<organism evidence="3 4">
    <name type="scientific">Heligmosomoides polygyrus</name>
    <name type="common">Parasitic roundworm</name>
    <dbReference type="NCBI Taxonomy" id="6339"/>
    <lineage>
        <taxon>Eukaryota</taxon>
        <taxon>Metazoa</taxon>
        <taxon>Ecdysozoa</taxon>
        <taxon>Nematoda</taxon>
        <taxon>Chromadorea</taxon>
        <taxon>Rhabditida</taxon>
        <taxon>Rhabditina</taxon>
        <taxon>Rhabditomorpha</taxon>
        <taxon>Strongyloidea</taxon>
        <taxon>Heligmosomidae</taxon>
        <taxon>Heligmosomoides</taxon>
    </lineage>
</organism>
<dbReference type="WBParaSite" id="HPBE_0002581101-mRNA-1">
    <property type="protein sequence ID" value="HPBE_0002581101-mRNA-1"/>
    <property type="gene ID" value="HPBE_0002581101"/>
</dbReference>
<evidence type="ECO:0000313" key="3">
    <source>
        <dbReference type="Proteomes" id="UP000050761"/>
    </source>
</evidence>
<feature type="region of interest" description="Disordered" evidence="1">
    <location>
        <begin position="88"/>
        <end position="112"/>
    </location>
</feature>
<name>A0A183GSZ1_HELPZ</name>
<gene>
    <name evidence="2" type="ORF">HPBE_LOCUS25810</name>
</gene>